<proteinExistence type="predicted"/>
<sequence length="90" mass="10053">MRKRNTCRNPHSEEHVSPGRHILTVTPRRARVMTKAPSLHRHATFVAAITGHPPEGTSTSVGVRETTRPNSTIEAKPMKLKISNHRSTLQ</sequence>
<evidence type="ECO:0000313" key="2">
    <source>
        <dbReference type="EMBL" id="KAH0937359.1"/>
    </source>
</evidence>
<reference evidence="2 3" key="1">
    <citation type="submission" date="2021-05" db="EMBL/GenBank/DDBJ databases">
        <title>Genome Assembly of Synthetic Allotetraploid Brassica napus Reveals Homoeologous Exchanges between Subgenomes.</title>
        <authorList>
            <person name="Davis J.T."/>
        </authorList>
    </citation>
    <scope>NUCLEOTIDE SEQUENCE [LARGE SCALE GENOMIC DNA]</scope>
    <source>
        <strain evidence="3">cv. Da-Ae</strain>
        <tissue evidence="2">Seedling</tissue>
    </source>
</reference>
<dbReference type="EMBL" id="JAGKQM010000002">
    <property type="protein sequence ID" value="KAH0937359.1"/>
    <property type="molecule type" value="Genomic_DNA"/>
</dbReference>
<protein>
    <submittedName>
        <fullName evidence="2">Uncharacterized protein</fullName>
    </submittedName>
</protein>
<feature type="region of interest" description="Disordered" evidence="1">
    <location>
        <begin position="50"/>
        <end position="69"/>
    </location>
</feature>
<gene>
    <name evidence="2" type="ORF">HID58_004820</name>
</gene>
<evidence type="ECO:0000313" key="3">
    <source>
        <dbReference type="Proteomes" id="UP000824890"/>
    </source>
</evidence>
<keyword evidence="3" id="KW-1185">Reference proteome</keyword>
<accession>A0ABQ8E6X4</accession>
<comment type="caution">
    <text evidence="2">The sequence shown here is derived from an EMBL/GenBank/DDBJ whole genome shotgun (WGS) entry which is preliminary data.</text>
</comment>
<feature type="region of interest" description="Disordered" evidence="1">
    <location>
        <begin position="1"/>
        <end position="20"/>
    </location>
</feature>
<organism evidence="2 3">
    <name type="scientific">Brassica napus</name>
    <name type="common">Rape</name>
    <dbReference type="NCBI Taxonomy" id="3708"/>
    <lineage>
        <taxon>Eukaryota</taxon>
        <taxon>Viridiplantae</taxon>
        <taxon>Streptophyta</taxon>
        <taxon>Embryophyta</taxon>
        <taxon>Tracheophyta</taxon>
        <taxon>Spermatophyta</taxon>
        <taxon>Magnoliopsida</taxon>
        <taxon>eudicotyledons</taxon>
        <taxon>Gunneridae</taxon>
        <taxon>Pentapetalae</taxon>
        <taxon>rosids</taxon>
        <taxon>malvids</taxon>
        <taxon>Brassicales</taxon>
        <taxon>Brassicaceae</taxon>
        <taxon>Brassiceae</taxon>
        <taxon>Brassica</taxon>
    </lineage>
</organism>
<evidence type="ECO:0000256" key="1">
    <source>
        <dbReference type="SAM" id="MobiDB-lite"/>
    </source>
</evidence>
<name>A0ABQ8E6X4_BRANA</name>
<dbReference type="Proteomes" id="UP000824890">
    <property type="component" value="Unassembled WGS sequence"/>
</dbReference>